<dbReference type="OrthoDB" id="283683at2"/>
<sequence precursor="true">MIAARGTHRSRLALGLLLGLAAVAGPAPRRAASQAPDDGTRQMTMMAILATPGSREMDTRLRVVSTQLRKILPDHGFRLLDVKSKQLAGGQSISCDLGHGYRARTVLEDSSDDAGKILFRCEFTNGKEVEFSKEVRSPENQLFFYERTLKDGSRVLIGIGARAPLD</sequence>
<dbReference type="Proteomes" id="UP000324233">
    <property type="component" value="Chromosome"/>
</dbReference>
<gene>
    <name evidence="2" type="ORF">OJF2_04890</name>
</gene>
<name>A0A5B9VWD3_9BACT</name>
<evidence type="ECO:0000256" key="1">
    <source>
        <dbReference type="SAM" id="SignalP"/>
    </source>
</evidence>
<organism evidence="2 3">
    <name type="scientific">Aquisphaera giovannonii</name>
    <dbReference type="NCBI Taxonomy" id="406548"/>
    <lineage>
        <taxon>Bacteria</taxon>
        <taxon>Pseudomonadati</taxon>
        <taxon>Planctomycetota</taxon>
        <taxon>Planctomycetia</taxon>
        <taxon>Isosphaerales</taxon>
        <taxon>Isosphaeraceae</taxon>
        <taxon>Aquisphaera</taxon>
    </lineage>
</organism>
<keyword evidence="3" id="KW-1185">Reference proteome</keyword>
<protein>
    <submittedName>
        <fullName evidence="2">Uncharacterized protein</fullName>
    </submittedName>
</protein>
<accession>A0A5B9VWD3</accession>
<dbReference type="AlphaFoldDB" id="A0A5B9VWD3"/>
<feature type="signal peptide" evidence="1">
    <location>
        <begin position="1"/>
        <end position="31"/>
    </location>
</feature>
<proteinExistence type="predicted"/>
<dbReference type="KEGG" id="agv:OJF2_04890"/>
<feature type="chain" id="PRO_5022812925" evidence="1">
    <location>
        <begin position="32"/>
        <end position="166"/>
    </location>
</feature>
<keyword evidence="1" id="KW-0732">Signal</keyword>
<evidence type="ECO:0000313" key="2">
    <source>
        <dbReference type="EMBL" id="QEH32020.1"/>
    </source>
</evidence>
<reference evidence="2 3" key="1">
    <citation type="submission" date="2019-08" db="EMBL/GenBank/DDBJ databases">
        <title>Deep-cultivation of Planctomycetes and their phenomic and genomic characterization uncovers novel biology.</title>
        <authorList>
            <person name="Wiegand S."/>
            <person name="Jogler M."/>
            <person name="Boedeker C."/>
            <person name="Pinto D."/>
            <person name="Vollmers J."/>
            <person name="Rivas-Marin E."/>
            <person name="Kohn T."/>
            <person name="Peeters S.H."/>
            <person name="Heuer A."/>
            <person name="Rast P."/>
            <person name="Oberbeckmann S."/>
            <person name="Bunk B."/>
            <person name="Jeske O."/>
            <person name="Meyerdierks A."/>
            <person name="Storesund J.E."/>
            <person name="Kallscheuer N."/>
            <person name="Luecker S."/>
            <person name="Lage O.M."/>
            <person name="Pohl T."/>
            <person name="Merkel B.J."/>
            <person name="Hornburger P."/>
            <person name="Mueller R.-W."/>
            <person name="Bruemmer F."/>
            <person name="Labrenz M."/>
            <person name="Spormann A.M."/>
            <person name="Op den Camp H."/>
            <person name="Overmann J."/>
            <person name="Amann R."/>
            <person name="Jetten M.S.M."/>
            <person name="Mascher T."/>
            <person name="Medema M.H."/>
            <person name="Devos D.P."/>
            <person name="Kaster A.-K."/>
            <person name="Ovreas L."/>
            <person name="Rohde M."/>
            <person name="Galperin M.Y."/>
            <person name="Jogler C."/>
        </authorList>
    </citation>
    <scope>NUCLEOTIDE SEQUENCE [LARGE SCALE GENOMIC DNA]</scope>
    <source>
        <strain evidence="2 3">OJF2</strain>
    </source>
</reference>
<dbReference type="RefSeq" id="WP_148590897.1">
    <property type="nucleotide sequence ID" value="NZ_CP042997.1"/>
</dbReference>
<dbReference type="EMBL" id="CP042997">
    <property type="protein sequence ID" value="QEH32020.1"/>
    <property type="molecule type" value="Genomic_DNA"/>
</dbReference>
<evidence type="ECO:0000313" key="3">
    <source>
        <dbReference type="Proteomes" id="UP000324233"/>
    </source>
</evidence>